<dbReference type="AlphaFoldDB" id="A0A1J7C897"/>
<keyword evidence="2" id="KW-0472">Membrane</keyword>
<evidence type="ECO:0000256" key="2">
    <source>
        <dbReference type="SAM" id="Phobius"/>
    </source>
</evidence>
<organism evidence="3 4">
    <name type="scientific">Mangrovactinospora gilvigrisea</name>
    <dbReference type="NCBI Taxonomy" id="1428644"/>
    <lineage>
        <taxon>Bacteria</taxon>
        <taxon>Bacillati</taxon>
        <taxon>Actinomycetota</taxon>
        <taxon>Actinomycetes</taxon>
        <taxon>Kitasatosporales</taxon>
        <taxon>Streptomycetaceae</taxon>
        <taxon>Mangrovactinospora</taxon>
    </lineage>
</organism>
<accession>A0A1J7C897</accession>
<feature type="region of interest" description="Disordered" evidence="1">
    <location>
        <begin position="1"/>
        <end position="22"/>
    </location>
</feature>
<feature type="region of interest" description="Disordered" evidence="1">
    <location>
        <begin position="150"/>
        <end position="191"/>
    </location>
</feature>
<evidence type="ECO:0000256" key="1">
    <source>
        <dbReference type="SAM" id="MobiDB-lite"/>
    </source>
</evidence>
<keyword evidence="2" id="KW-1133">Transmembrane helix</keyword>
<dbReference type="Proteomes" id="UP000243342">
    <property type="component" value="Unassembled WGS sequence"/>
</dbReference>
<evidence type="ECO:0000313" key="3">
    <source>
        <dbReference type="EMBL" id="OIV37748.1"/>
    </source>
</evidence>
<comment type="caution">
    <text evidence="3">The sequence shown here is derived from an EMBL/GenBank/DDBJ whole genome shotgun (WGS) entry which is preliminary data.</text>
</comment>
<name>A0A1J7C897_9ACTN</name>
<feature type="transmembrane region" description="Helical" evidence="2">
    <location>
        <begin position="124"/>
        <end position="145"/>
    </location>
</feature>
<gene>
    <name evidence="3" type="ORF">BIV57_09230</name>
</gene>
<protein>
    <submittedName>
        <fullName evidence="3">Uncharacterized protein</fullName>
    </submittedName>
</protein>
<reference evidence="3 4" key="1">
    <citation type="submission" date="2016-10" db="EMBL/GenBank/DDBJ databases">
        <title>Genome sequence of Streptomyces gilvigriseus MUSC 26.</title>
        <authorList>
            <person name="Lee L.-H."/>
            <person name="Ser H.-L."/>
        </authorList>
    </citation>
    <scope>NUCLEOTIDE SEQUENCE [LARGE SCALE GENOMIC DNA]</scope>
    <source>
        <strain evidence="3 4">MUSC 26</strain>
    </source>
</reference>
<feature type="compositionally biased region" description="Gly residues" evidence="1">
    <location>
        <begin position="181"/>
        <end position="191"/>
    </location>
</feature>
<evidence type="ECO:0000313" key="4">
    <source>
        <dbReference type="Proteomes" id="UP000243342"/>
    </source>
</evidence>
<proteinExistence type="predicted"/>
<dbReference type="EMBL" id="MLCF01000043">
    <property type="protein sequence ID" value="OIV37748.1"/>
    <property type="molecule type" value="Genomic_DNA"/>
</dbReference>
<dbReference type="STRING" id="1428644.BIV57_09230"/>
<dbReference type="RefSeq" id="WP_071656249.1">
    <property type="nucleotide sequence ID" value="NZ_MLCF01000043.1"/>
</dbReference>
<keyword evidence="2" id="KW-0812">Transmembrane</keyword>
<sequence>MPDDTGGPAFREGPEHGGADGEFEQSDELAAVVFDDAFVHAAAVHEPTADERIAAAVEARMRERPPAGDRLLGDIGFAAPPDGPHAGHHGAAGAHAGALGESCAACEAELRHGARTAARNHRMVAWVLAVVMGLGVLALAVSAVYRSTSTAPATQPVDRVPAGNGQVGPGAGARLEPPSQGSGGRRGTVAP</sequence>
<keyword evidence="4" id="KW-1185">Reference proteome</keyword>